<feature type="transmembrane region" description="Helical" evidence="8">
    <location>
        <begin position="6"/>
        <end position="26"/>
    </location>
</feature>
<feature type="transmembrane region" description="Helical" evidence="8">
    <location>
        <begin position="241"/>
        <end position="261"/>
    </location>
</feature>
<sequence length="476" mass="52080">MSLGVNWLRAWFYGLVITAMFAFYAMNSGITITNDGSHFALFDAVVSNGSPELVQVRQFAFGDSALYEGRYYSDRNPGLALLTAAAYKVTGGLEPVLAPIRLDPKFARNYSYGQRKSIPFVMLVPALFAGLLLLVMYGLSRELGASELSAMLASPSVLFGTILLRYSTLFYSHIVAAALLSLSVLLFFRFRKRGGWVCLGNACFLFSLAVLVEHLMVLAGLPLAIYLLFCARERLLRPLSLLVAAAAAMIPMAVLMVYNWVCFDSPFSIAHFHHSTDAANHQLSTLLRVSHSFDAAINLFFGAPKAEVGRQDLVGLFSHSPFLLLCLALAPLAVPGWRYKAEGVVLLAAFLLLVAGGASVFAPYGGWDRDYRYFVAGVPLLAPLVALVLDFLGRLHRGRAAALARVAVVGLILVLFLYSVRLQFEHLRHPGQIPYDSLWVNLGASFQNVGVALALVLLLMGVIYFAYSKFSGRSDR</sequence>
<reference evidence="9 10" key="1">
    <citation type="submission" date="2019-08" db="EMBL/GenBank/DDBJ databases">
        <title>Parahaliea maris sp. nov., isolated from the surface seawater.</title>
        <authorList>
            <person name="Liu Y."/>
        </authorList>
    </citation>
    <scope>NUCLEOTIDE SEQUENCE [LARGE SCALE GENOMIC DNA]</scope>
    <source>
        <strain evidence="9 10">HSLHS9</strain>
    </source>
</reference>
<keyword evidence="3" id="KW-0328">Glycosyltransferase</keyword>
<dbReference type="GO" id="GO:0005886">
    <property type="term" value="C:plasma membrane"/>
    <property type="evidence" value="ECO:0007669"/>
    <property type="project" value="UniProtKB-SubCell"/>
</dbReference>
<feature type="transmembrane region" description="Helical" evidence="8">
    <location>
        <begin position="208"/>
        <end position="229"/>
    </location>
</feature>
<dbReference type="PANTHER" id="PTHR33908">
    <property type="entry name" value="MANNOSYLTRANSFERASE YKCB-RELATED"/>
    <property type="match status" value="1"/>
</dbReference>
<feature type="transmembrane region" description="Helical" evidence="8">
    <location>
        <begin position="313"/>
        <end position="332"/>
    </location>
</feature>
<dbReference type="Proteomes" id="UP000321039">
    <property type="component" value="Unassembled WGS sequence"/>
</dbReference>
<evidence type="ECO:0000256" key="2">
    <source>
        <dbReference type="ARBA" id="ARBA00022475"/>
    </source>
</evidence>
<feature type="transmembrane region" description="Helical" evidence="8">
    <location>
        <begin position="444"/>
        <end position="467"/>
    </location>
</feature>
<dbReference type="GO" id="GO:0009103">
    <property type="term" value="P:lipopolysaccharide biosynthetic process"/>
    <property type="evidence" value="ECO:0007669"/>
    <property type="project" value="UniProtKB-ARBA"/>
</dbReference>
<dbReference type="AlphaFoldDB" id="A0A5C9A6T2"/>
<feature type="transmembrane region" description="Helical" evidence="8">
    <location>
        <begin position="145"/>
        <end position="164"/>
    </location>
</feature>
<feature type="transmembrane region" description="Helical" evidence="8">
    <location>
        <begin position="118"/>
        <end position="139"/>
    </location>
</feature>
<evidence type="ECO:0000256" key="1">
    <source>
        <dbReference type="ARBA" id="ARBA00004651"/>
    </source>
</evidence>
<evidence type="ECO:0000256" key="8">
    <source>
        <dbReference type="SAM" id="Phobius"/>
    </source>
</evidence>
<dbReference type="EMBL" id="VRZA01000001">
    <property type="protein sequence ID" value="TXS96655.1"/>
    <property type="molecule type" value="Genomic_DNA"/>
</dbReference>
<comment type="caution">
    <text evidence="9">The sequence shown here is derived from an EMBL/GenBank/DDBJ whole genome shotgun (WGS) entry which is preliminary data.</text>
</comment>
<evidence type="ECO:0000313" key="10">
    <source>
        <dbReference type="Proteomes" id="UP000321039"/>
    </source>
</evidence>
<proteinExistence type="predicted"/>
<feature type="transmembrane region" description="Helical" evidence="8">
    <location>
        <begin position="371"/>
        <end position="392"/>
    </location>
</feature>
<dbReference type="RefSeq" id="WP_148066919.1">
    <property type="nucleotide sequence ID" value="NZ_VRZA01000001.1"/>
</dbReference>
<keyword evidence="10" id="KW-1185">Reference proteome</keyword>
<protein>
    <recommendedName>
        <fullName evidence="11">Glycosyltransferase RgtA/B/C/D-like domain-containing protein</fullName>
    </recommendedName>
</protein>
<dbReference type="GO" id="GO:0016763">
    <property type="term" value="F:pentosyltransferase activity"/>
    <property type="evidence" value="ECO:0007669"/>
    <property type="project" value="TreeGrafter"/>
</dbReference>
<keyword evidence="2" id="KW-1003">Cell membrane</keyword>
<name>A0A5C9A6T2_9GAMM</name>
<accession>A0A5C9A6T2</accession>
<evidence type="ECO:0000256" key="7">
    <source>
        <dbReference type="ARBA" id="ARBA00023136"/>
    </source>
</evidence>
<evidence type="ECO:0000313" key="9">
    <source>
        <dbReference type="EMBL" id="TXS96655.1"/>
    </source>
</evidence>
<feature type="transmembrane region" description="Helical" evidence="8">
    <location>
        <begin position="169"/>
        <end position="188"/>
    </location>
</feature>
<feature type="transmembrane region" description="Helical" evidence="8">
    <location>
        <begin position="404"/>
        <end position="424"/>
    </location>
</feature>
<evidence type="ECO:0000256" key="3">
    <source>
        <dbReference type="ARBA" id="ARBA00022676"/>
    </source>
</evidence>
<comment type="subcellular location">
    <subcellularLocation>
        <location evidence="1">Cell membrane</location>
        <topology evidence="1">Multi-pass membrane protein</topology>
    </subcellularLocation>
</comment>
<feature type="transmembrane region" description="Helical" evidence="8">
    <location>
        <begin position="344"/>
        <end position="365"/>
    </location>
</feature>
<evidence type="ECO:0000256" key="5">
    <source>
        <dbReference type="ARBA" id="ARBA00022692"/>
    </source>
</evidence>
<evidence type="ECO:0000256" key="4">
    <source>
        <dbReference type="ARBA" id="ARBA00022679"/>
    </source>
</evidence>
<keyword evidence="7 8" id="KW-0472">Membrane</keyword>
<evidence type="ECO:0008006" key="11">
    <source>
        <dbReference type="Google" id="ProtNLM"/>
    </source>
</evidence>
<keyword evidence="4" id="KW-0808">Transferase</keyword>
<organism evidence="9 10">
    <name type="scientific">Parahaliea maris</name>
    <dbReference type="NCBI Taxonomy" id="2716870"/>
    <lineage>
        <taxon>Bacteria</taxon>
        <taxon>Pseudomonadati</taxon>
        <taxon>Pseudomonadota</taxon>
        <taxon>Gammaproteobacteria</taxon>
        <taxon>Cellvibrionales</taxon>
        <taxon>Halieaceae</taxon>
        <taxon>Parahaliea</taxon>
    </lineage>
</organism>
<gene>
    <name evidence="9" type="ORF">FV139_04050</name>
</gene>
<dbReference type="InterPro" id="IPR050297">
    <property type="entry name" value="LipidA_mod_glycosyltrf_83"/>
</dbReference>
<evidence type="ECO:0000256" key="6">
    <source>
        <dbReference type="ARBA" id="ARBA00022989"/>
    </source>
</evidence>
<keyword evidence="6 8" id="KW-1133">Transmembrane helix</keyword>
<dbReference type="PANTHER" id="PTHR33908:SF11">
    <property type="entry name" value="MEMBRANE PROTEIN"/>
    <property type="match status" value="1"/>
</dbReference>
<keyword evidence="5 8" id="KW-0812">Transmembrane</keyword>